<organism evidence="1 2">
    <name type="scientific">Nephila pilipes</name>
    <name type="common">Giant wood spider</name>
    <name type="synonym">Nephila maculata</name>
    <dbReference type="NCBI Taxonomy" id="299642"/>
    <lineage>
        <taxon>Eukaryota</taxon>
        <taxon>Metazoa</taxon>
        <taxon>Ecdysozoa</taxon>
        <taxon>Arthropoda</taxon>
        <taxon>Chelicerata</taxon>
        <taxon>Arachnida</taxon>
        <taxon>Araneae</taxon>
        <taxon>Araneomorphae</taxon>
        <taxon>Entelegynae</taxon>
        <taxon>Araneoidea</taxon>
        <taxon>Nephilidae</taxon>
        <taxon>Nephila</taxon>
    </lineage>
</organism>
<dbReference type="EMBL" id="BMAW01071300">
    <property type="protein sequence ID" value="GFT77414.1"/>
    <property type="molecule type" value="Genomic_DNA"/>
</dbReference>
<dbReference type="AlphaFoldDB" id="A0A8X6U3R2"/>
<protein>
    <submittedName>
        <fullName evidence="1">Uncharacterized protein</fullName>
    </submittedName>
</protein>
<keyword evidence="2" id="KW-1185">Reference proteome</keyword>
<sequence length="117" mass="12622">MRDDAPGRSIRCISGPGYPRELQAGTVVIGTDISQCGDQYQDEIKGGRPAFGDCHSLVCKGGGLTSFWNFREDLGQSQFSGAGQGSSGYVEHVDSNEYGGSGTFIHQMDAWFYVTQD</sequence>
<proteinExistence type="predicted"/>
<evidence type="ECO:0000313" key="2">
    <source>
        <dbReference type="Proteomes" id="UP000887013"/>
    </source>
</evidence>
<gene>
    <name evidence="1" type="ORF">NPIL_582411</name>
</gene>
<dbReference type="Proteomes" id="UP000887013">
    <property type="component" value="Unassembled WGS sequence"/>
</dbReference>
<reference evidence="1" key="1">
    <citation type="submission" date="2020-08" db="EMBL/GenBank/DDBJ databases">
        <title>Multicomponent nature underlies the extraordinary mechanical properties of spider dragline silk.</title>
        <authorList>
            <person name="Kono N."/>
            <person name="Nakamura H."/>
            <person name="Mori M."/>
            <person name="Yoshida Y."/>
            <person name="Ohtoshi R."/>
            <person name="Malay A.D."/>
            <person name="Moran D.A.P."/>
            <person name="Tomita M."/>
            <person name="Numata K."/>
            <person name="Arakawa K."/>
        </authorList>
    </citation>
    <scope>NUCLEOTIDE SEQUENCE</scope>
</reference>
<evidence type="ECO:0000313" key="1">
    <source>
        <dbReference type="EMBL" id="GFT77414.1"/>
    </source>
</evidence>
<accession>A0A8X6U3R2</accession>
<name>A0A8X6U3R2_NEPPI</name>
<comment type="caution">
    <text evidence="1">The sequence shown here is derived from an EMBL/GenBank/DDBJ whole genome shotgun (WGS) entry which is preliminary data.</text>
</comment>